<dbReference type="InterPro" id="IPR033749">
    <property type="entry name" value="Polyprenyl_synt_CS"/>
</dbReference>
<evidence type="ECO:0000256" key="2">
    <source>
        <dbReference type="ARBA" id="ARBA00022842"/>
    </source>
</evidence>
<sequence>MTTERSEKLSIAMPGCSAPDRPDAELAAAAAITKAAAADRAGAVQAPQAPNTRTARGADRILGEARRMVEPAHRAVVAQLDGPLREVAEYHAGWREIDGSPAHGGGKAIRSALALACARAAADRTAARSAALAALPVGVAVELVHDFSMLHDDVMDGDVTRRHRPAAWTVFGVGAAVLVGDALLLSAIRHLAASPVQQGAGVLAATVVEMCEGQWADLAFASRADVSLPACLAMAEAKTGALMGAACQLGALAAGAGPGAARSYRVFGRQLGLAFQLVDDLLGIWGDPQVTGKPVGADLAVRKKSLPVVAALASGTEAAARLARLYAGPGDLDEAAVAQAADLVEAAGGRAWAQAEAERCRQGALHALAGTRPMGGAEELVTLAALVTERSH</sequence>
<name>A0ABP6X1U8_9ACTN</name>
<keyword evidence="2" id="KW-0460">Magnesium</keyword>
<dbReference type="GO" id="GO:0016740">
    <property type="term" value="F:transferase activity"/>
    <property type="evidence" value="ECO:0007669"/>
    <property type="project" value="UniProtKB-KW"/>
</dbReference>
<evidence type="ECO:0000313" key="5">
    <source>
        <dbReference type="EMBL" id="GAA3560162.1"/>
    </source>
</evidence>
<feature type="region of interest" description="Disordered" evidence="4">
    <location>
        <begin position="1"/>
        <end position="20"/>
    </location>
</feature>
<dbReference type="Gene3D" id="1.10.600.10">
    <property type="entry name" value="Farnesyl Diphosphate Synthase"/>
    <property type="match status" value="1"/>
</dbReference>
<dbReference type="RefSeq" id="WP_345564616.1">
    <property type="nucleotide sequence ID" value="NZ_BAABDQ010000009.1"/>
</dbReference>
<dbReference type="CDD" id="cd00685">
    <property type="entry name" value="Trans_IPPS_HT"/>
    <property type="match status" value="1"/>
</dbReference>
<dbReference type="Proteomes" id="UP001500630">
    <property type="component" value="Unassembled WGS sequence"/>
</dbReference>
<dbReference type="PROSITE" id="PS00444">
    <property type="entry name" value="POLYPRENYL_SYNTHASE_2"/>
    <property type="match status" value="1"/>
</dbReference>
<dbReference type="EMBL" id="BAABDQ010000009">
    <property type="protein sequence ID" value="GAA3560162.1"/>
    <property type="molecule type" value="Genomic_DNA"/>
</dbReference>
<evidence type="ECO:0000256" key="1">
    <source>
        <dbReference type="ARBA" id="ARBA00022723"/>
    </source>
</evidence>
<reference evidence="6" key="1">
    <citation type="journal article" date="2019" name="Int. J. Syst. Evol. Microbiol.">
        <title>The Global Catalogue of Microorganisms (GCM) 10K type strain sequencing project: providing services to taxonomists for standard genome sequencing and annotation.</title>
        <authorList>
            <consortium name="The Broad Institute Genomics Platform"/>
            <consortium name="The Broad Institute Genome Sequencing Center for Infectious Disease"/>
            <person name="Wu L."/>
            <person name="Ma J."/>
        </authorList>
    </citation>
    <scope>NUCLEOTIDE SEQUENCE [LARGE SCALE GENOMIC DNA]</scope>
    <source>
        <strain evidence="6">JCM 17326</strain>
    </source>
</reference>
<protein>
    <submittedName>
        <fullName evidence="5">Family 2 encapsulin nanocompartment cargo protein polyprenyl transferase</fullName>
    </submittedName>
</protein>
<dbReference type="InterPro" id="IPR008949">
    <property type="entry name" value="Isoprenoid_synthase_dom_sf"/>
</dbReference>
<organism evidence="5 6">
    <name type="scientific">Nonomuraea rosea</name>
    <dbReference type="NCBI Taxonomy" id="638574"/>
    <lineage>
        <taxon>Bacteria</taxon>
        <taxon>Bacillati</taxon>
        <taxon>Actinomycetota</taxon>
        <taxon>Actinomycetes</taxon>
        <taxon>Streptosporangiales</taxon>
        <taxon>Streptosporangiaceae</taxon>
        <taxon>Nonomuraea</taxon>
    </lineage>
</organism>
<comment type="similarity">
    <text evidence="3">Belongs to the FPP/GGPP synthase family.</text>
</comment>
<evidence type="ECO:0000313" key="6">
    <source>
        <dbReference type="Proteomes" id="UP001500630"/>
    </source>
</evidence>
<dbReference type="PANTHER" id="PTHR12001:SF86">
    <property type="entry name" value="GERANYLGERANYL DIPHOSPHATE SYNTHASE"/>
    <property type="match status" value="1"/>
</dbReference>
<dbReference type="Pfam" id="PF00348">
    <property type="entry name" value="polyprenyl_synt"/>
    <property type="match status" value="1"/>
</dbReference>
<dbReference type="PROSITE" id="PS00723">
    <property type="entry name" value="POLYPRENYL_SYNTHASE_1"/>
    <property type="match status" value="1"/>
</dbReference>
<dbReference type="InterPro" id="IPR000092">
    <property type="entry name" value="Polyprenyl_synt"/>
</dbReference>
<comment type="caution">
    <text evidence="5">The sequence shown here is derived from an EMBL/GenBank/DDBJ whole genome shotgun (WGS) entry which is preliminary data.</text>
</comment>
<accession>A0ABP6X1U8</accession>
<dbReference type="SUPFAM" id="SSF48576">
    <property type="entry name" value="Terpenoid synthases"/>
    <property type="match status" value="1"/>
</dbReference>
<evidence type="ECO:0000256" key="4">
    <source>
        <dbReference type="SAM" id="MobiDB-lite"/>
    </source>
</evidence>
<evidence type="ECO:0000256" key="3">
    <source>
        <dbReference type="RuleBase" id="RU004466"/>
    </source>
</evidence>
<gene>
    <name evidence="5" type="ORF">GCM10022419_045990</name>
</gene>
<dbReference type="PANTHER" id="PTHR12001">
    <property type="entry name" value="GERANYLGERANYL PYROPHOSPHATE SYNTHASE"/>
    <property type="match status" value="1"/>
</dbReference>
<keyword evidence="3 5" id="KW-0808">Transferase</keyword>
<keyword evidence="1" id="KW-0479">Metal-binding</keyword>
<keyword evidence="6" id="KW-1185">Reference proteome</keyword>
<proteinExistence type="inferred from homology"/>
<dbReference type="SFLD" id="SFLDS00005">
    <property type="entry name" value="Isoprenoid_Synthase_Type_I"/>
    <property type="match status" value="1"/>
</dbReference>